<feature type="region of interest" description="Disordered" evidence="1">
    <location>
        <begin position="63"/>
        <end position="168"/>
    </location>
</feature>
<keyword evidence="5" id="KW-1185">Reference proteome</keyword>
<dbReference type="HOGENOM" id="CLU_1592173_0_0_6"/>
<gene>
    <name evidence="4" type="ORF">KT71_03292</name>
</gene>
<reference evidence="4 5" key="2">
    <citation type="journal article" date="2009" name="PLoS ONE">
        <title>The photosynthetic apparatus and its regulation in the aerobic gammaproteobacterium Congregibacter litoralis gen. nov., sp. nov.</title>
        <authorList>
            <person name="Spring S."/>
            <person name="Lunsdorf H."/>
            <person name="Fuchs B.M."/>
            <person name="Tindall B.J."/>
        </authorList>
    </citation>
    <scope>NUCLEOTIDE SEQUENCE [LARGE SCALE GENOMIC DNA]</scope>
    <source>
        <strain evidence="4">KT71</strain>
    </source>
</reference>
<comment type="caution">
    <text evidence="4">The sequence shown here is derived from an EMBL/GenBank/DDBJ whole genome shotgun (WGS) entry which is preliminary data.</text>
</comment>
<dbReference type="AlphaFoldDB" id="A4A7H0"/>
<evidence type="ECO:0000313" key="4">
    <source>
        <dbReference type="EMBL" id="EAQ98239.1"/>
    </source>
</evidence>
<organism evidence="4 5">
    <name type="scientific">Congregibacter litoralis KT71</name>
    <dbReference type="NCBI Taxonomy" id="314285"/>
    <lineage>
        <taxon>Bacteria</taxon>
        <taxon>Pseudomonadati</taxon>
        <taxon>Pseudomonadota</taxon>
        <taxon>Gammaproteobacteria</taxon>
        <taxon>Cellvibrionales</taxon>
        <taxon>Halieaceae</taxon>
        <taxon>Congregibacter</taxon>
    </lineage>
</organism>
<evidence type="ECO:0000313" key="5">
    <source>
        <dbReference type="Proteomes" id="UP000019205"/>
    </source>
</evidence>
<feature type="compositionally biased region" description="Pro residues" evidence="1">
    <location>
        <begin position="134"/>
        <end position="144"/>
    </location>
</feature>
<dbReference type="InterPro" id="IPR025392">
    <property type="entry name" value="DUF4124"/>
</dbReference>
<reference evidence="4 5" key="1">
    <citation type="journal article" date="2007" name="Proc. Natl. Acad. Sci. U.S.A.">
        <title>Characterization of a marine gammaproteobacterium capable of aerobic anoxygenic photosynthesis.</title>
        <authorList>
            <person name="Fuchs B.M."/>
            <person name="Spring S."/>
            <person name="Teeling H."/>
            <person name="Quast C."/>
            <person name="Wulf J."/>
            <person name="Schattenhofer M."/>
            <person name="Yan S."/>
            <person name="Ferriera S."/>
            <person name="Johnson J."/>
            <person name="Glockner F.O."/>
            <person name="Amann R."/>
        </authorList>
    </citation>
    <scope>NUCLEOTIDE SEQUENCE [LARGE SCALE GENOMIC DNA]</scope>
    <source>
        <strain evidence="4">KT71</strain>
    </source>
</reference>
<feature type="compositionally biased region" description="Polar residues" evidence="1">
    <location>
        <begin position="103"/>
        <end position="114"/>
    </location>
</feature>
<feature type="signal peptide" evidence="2">
    <location>
        <begin position="1"/>
        <end position="17"/>
    </location>
</feature>
<dbReference type="RefSeq" id="WP_008293068.1">
    <property type="nucleotide sequence ID" value="NZ_CM002299.1"/>
</dbReference>
<protein>
    <recommendedName>
        <fullName evidence="3">DUF4124 domain-containing protein</fullName>
    </recommendedName>
</protein>
<keyword evidence="2" id="KW-0732">Signal</keyword>
<name>A4A7H0_9GAMM</name>
<sequence>MKRILVLALLLSPVLSAQTVYKTVEDGVTTFSDSPPETGPAEVMTIDVPPAAEDDVLEERLAAMRDTTDRMANDRREREKHRAEMRELQQAAAQTSAPQPATGSMTTGWQNSYWPGSGRPFLPRPRPPHRPGKPVRPTPLPEPQSVPGWSVMQPGNSQLMRPIVSSRR</sequence>
<evidence type="ECO:0000256" key="2">
    <source>
        <dbReference type="SAM" id="SignalP"/>
    </source>
</evidence>
<dbReference type="eggNOG" id="ENOG5033UT1">
    <property type="taxonomic scope" value="Bacteria"/>
</dbReference>
<accession>A4A7H0</accession>
<evidence type="ECO:0000256" key="1">
    <source>
        <dbReference type="SAM" id="MobiDB-lite"/>
    </source>
</evidence>
<feature type="compositionally biased region" description="Low complexity" evidence="1">
    <location>
        <begin position="89"/>
        <end position="102"/>
    </location>
</feature>
<dbReference type="EMBL" id="AAOA02000002">
    <property type="protein sequence ID" value="EAQ98239.1"/>
    <property type="molecule type" value="Genomic_DNA"/>
</dbReference>
<dbReference type="Pfam" id="PF13511">
    <property type="entry name" value="DUF4124"/>
    <property type="match status" value="1"/>
</dbReference>
<feature type="compositionally biased region" description="Basic and acidic residues" evidence="1">
    <location>
        <begin position="63"/>
        <end position="87"/>
    </location>
</feature>
<evidence type="ECO:0000259" key="3">
    <source>
        <dbReference type="Pfam" id="PF13511"/>
    </source>
</evidence>
<dbReference type="Proteomes" id="UP000019205">
    <property type="component" value="Chromosome"/>
</dbReference>
<feature type="domain" description="DUF4124" evidence="3">
    <location>
        <begin position="7"/>
        <end position="53"/>
    </location>
</feature>
<feature type="chain" id="PRO_5002664443" description="DUF4124 domain-containing protein" evidence="2">
    <location>
        <begin position="18"/>
        <end position="168"/>
    </location>
</feature>
<dbReference type="OrthoDB" id="5741909at2"/>
<proteinExistence type="predicted"/>